<dbReference type="SMART" id="SM00342">
    <property type="entry name" value="HTH_ARAC"/>
    <property type="match status" value="1"/>
</dbReference>
<dbReference type="PRINTS" id="PR00032">
    <property type="entry name" value="HTHARAC"/>
</dbReference>
<dbReference type="PANTHER" id="PTHR46796">
    <property type="entry name" value="HTH-TYPE TRANSCRIPTIONAL ACTIVATOR RHAS-RELATED"/>
    <property type="match status" value="1"/>
</dbReference>
<dbReference type="InterPro" id="IPR009594">
    <property type="entry name" value="Tscrpt_reg_HTH_AraC_N"/>
</dbReference>
<dbReference type="Pfam" id="PF12833">
    <property type="entry name" value="HTH_18"/>
    <property type="match status" value="1"/>
</dbReference>
<dbReference type="AlphaFoldDB" id="A0A1T4NMU9"/>
<keyword evidence="2" id="KW-0238">DNA-binding</keyword>
<dbReference type="RefSeq" id="WP_078925793.1">
    <property type="nucleotide sequence ID" value="NZ_FUXB01000006.1"/>
</dbReference>
<dbReference type="InterPro" id="IPR020449">
    <property type="entry name" value="Tscrpt_reg_AraC-type_HTH"/>
</dbReference>
<protein>
    <submittedName>
        <fullName evidence="5">Transcriptional regulator, AraC family</fullName>
    </submittedName>
</protein>
<keyword evidence="6" id="KW-1185">Reference proteome</keyword>
<organism evidence="5 6">
    <name type="scientific">Vibrio cincinnatiensis DSM 19608</name>
    <dbReference type="NCBI Taxonomy" id="1123491"/>
    <lineage>
        <taxon>Bacteria</taxon>
        <taxon>Pseudomonadati</taxon>
        <taxon>Pseudomonadota</taxon>
        <taxon>Gammaproteobacteria</taxon>
        <taxon>Vibrionales</taxon>
        <taxon>Vibrionaceae</taxon>
        <taxon>Vibrio</taxon>
    </lineage>
</organism>
<proteinExistence type="predicted"/>
<dbReference type="EMBL" id="FUXB01000006">
    <property type="protein sequence ID" value="SJZ80610.1"/>
    <property type="molecule type" value="Genomic_DNA"/>
</dbReference>
<dbReference type="GO" id="GO:0003700">
    <property type="term" value="F:DNA-binding transcription factor activity"/>
    <property type="evidence" value="ECO:0007669"/>
    <property type="project" value="InterPro"/>
</dbReference>
<dbReference type="OrthoDB" id="6397815at2"/>
<keyword evidence="3" id="KW-0804">Transcription</keyword>
<dbReference type="InterPro" id="IPR009057">
    <property type="entry name" value="Homeodomain-like_sf"/>
</dbReference>
<feature type="domain" description="HTH araC/xylS-type" evidence="4">
    <location>
        <begin position="184"/>
        <end position="280"/>
    </location>
</feature>
<sequence length="288" mass="33312">MKTIHSFCRVDETQYALATDKVNLLYYQLPKHFSGEYHCYDRPRLCTILQGSKEVRINQYQPFRYSKQQCVLLSPYTDVHMSMSEPTRALVYEFSDSLVDSVIDQVEDTLEVKPTLDPKMGSFQLDKLDERLFSLHVRTQEILRSGDANLSFLLDLVSQELVYELLKRQGCNDILSLHQHHPISRIVRLMQSEKGRAMSVSHFAEEVNISLSRFSQKFKQITGQTPTAYLTEIKLQQAKPLLRQVSVTEAALELGYENISYFIRLFKNKFGLTPKQYQVQYQAGIPVG</sequence>
<dbReference type="PROSITE" id="PS00041">
    <property type="entry name" value="HTH_ARAC_FAMILY_1"/>
    <property type="match status" value="1"/>
</dbReference>
<evidence type="ECO:0000256" key="2">
    <source>
        <dbReference type="ARBA" id="ARBA00023125"/>
    </source>
</evidence>
<dbReference type="Proteomes" id="UP000190834">
    <property type="component" value="Unassembled WGS sequence"/>
</dbReference>
<evidence type="ECO:0000259" key="4">
    <source>
        <dbReference type="PROSITE" id="PS01124"/>
    </source>
</evidence>
<dbReference type="InterPro" id="IPR018060">
    <property type="entry name" value="HTH_AraC"/>
</dbReference>
<evidence type="ECO:0000256" key="1">
    <source>
        <dbReference type="ARBA" id="ARBA00023015"/>
    </source>
</evidence>
<dbReference type="GO" id="GO:0043565">
    <property type="term" value="F:sequence-specific DNA binding"/>
    <property type="evidence" value="ECO:0007669"/>
    <property type="project" value="InterPro"/>
</dbReference>
<reference evidence="6" key="1">
    <citation type="submission" date="2017-02" db="EMBL/GenBank/DDBJ databases">
        <authorList>
            <person name="Varghese N."/>
            <person name="Submissions S."/>
        </authorList>
    </citation>
    <scope>NUCLEOTIDE SEQUENCE [LARGE SCALE GENOMIC DNA]</scope>
    <source>
        <strain evidence="6">DSM 19608</strain>
    </source>
</reference>
<dbReference type="Pfam" id="PF06719">
    <property type="entry name" value="AraC_N"/>
    <property type="match status" value="1"/>
</dbReference>
<dbReference type="PROSITE" id="PS01124">
    <property type="entry name" value="HTH_ARAC_FAMILY_2"/>
    <property type="match status" value="1"/>
</dbReference>
<gene>
    <name evidence="5" type="ORF">SAMN02745782_01387</name>
</gene>
<name>A0A1T4NMU9_VIBCI</name>
<accession>A0A1T4NMU9</accession>
<dbReference type="PANTHER" id="PTHR46796:SF13">
    <property type="entry name" value="HTH-TYPE TRANSCRIPTIONAL ACTIVATOR RHAS"/>
    <property type="match status" value="1"/>
</dbReference>
<evidence type="ECO:0000313" key="5">
    <source>
        <dbReference type="EMBL" id="SJZ80610.1"/>
    </source>
</evidence>
<dbReference type="STRING" id="1123491.SAMN02745782_01387"/>
<dbReference type="InterPro" id="IPR050204">
    <property type="entry name" value="AraC_XylS_family_regulators"/>
</dbReference>
<dbReference type="Gene3D" id="1.10.10.60">
    <property type="entry name" value="Homeodomain-like"/>
    <property type="match status" value="2"/>
</dbReference>
<keyword evidence="1" id="KW-0805">Transcription regulation</keyword>
<evidence type="ECO:0000256" key="3">
    <source>
        <dbReference type="ARBA" id="ARBA00023163"/>
    </source>
</evidence>
<dbReference type="InterPro" id="IPR018062">
    <property type="entry name" value="HTH_AraC-typ_CS"/>
</dbReference>
<evidence type="ECO:0000313" key="6">
    <source>
        <dbReference type="Proteomes" id="UP000190834"/>
    </source>
</evidence>
<dbReference type="SUPFAM" id="SSF46689">
    <property type="entry name" value="Homeodomain-like"/>
    <property type="match status" value="2"/>
</dbReference>
<dbReference type="GeneID" id="70581636"/>